<dbReference type="RefSeq" id="WP_184196785.1">
    <property type="nucleotide sequence ID" value="NZ_JACHGW010000002.1"/>
</dbReference>
<proteinExistence type="predicted"/>
<organism evidence="1 2">
    <name type="scientific">Armatimonas rosea</name>
    <dbReference type="NCBI Taxonomy" id="685828"/>
    <lineage>
        <taxon>Bacteria</taxon>
        <taxon>Bacillati</taxon>
        <taxon>Armatimonadota</taxon>
        <taxon>Armatimonadia</taxon>
        <taxon>Armatimonadales</taxon>
        <taxon>Armatimonadaceae</taxon>
        <taxon>Armatimonas</taxon>
    </lineage>
</organism>
<dbReference type="EMBL" id="JACHGW010000002">
    <property type="protein sequence ID" value="MBB6050929.1"/>
    <property type="molecule type" value="Genomic_DNA"/>
</dbReference>
<gene>
    <name evidence="1" type="ORF">HNQ39_002720</name>
</gene>
<sequence length="285" mass="30879">MTTEEIAQQIILASSRDAKTSVPARHRLEALGGEAIEPLLVNLAHPHVVVRKKALQLLRAYELALPTTDLTILPYSSLAEQQRQLDMLPTEPSALVLRLGTHDAILRHAIAQRLVVQGEAAKAALLAALTLKRSFVARRAAAVLAYQGVGDAVAPIFHLWQETASYEEQLRDSLLGALAVLLKGTPEVPLTLLIEILAAPGAFVSGDNPYGVKVGAAKCVVRQAEKYRTPEYRLALPYLKSTYTDLSGYHAALERVLKAVPNATLPIPAEPSLSPHNLPIPTEER</sequence>
<evidence type="ECO:0000313" key="2">
    <source>
        <dbReference type="Proteomes" id="UP000520814"/>
    </source>
</evidence>
<accession>A0A7W9W5Z2</accession>
<comment type="caution">
    <text evidence="1">The sequence shown here is derived from an EMBL/GenBank/DDBJ whole genome shotgun (WGS) entry which is preliminary data.</text>
</comment>
<evidence type="ECO:0008006" key="3">
    <source>
        <dbReference type="Google" id="ProtNLM"/>
    </source>
</evidence>
<protein>
    <recommendedName>
        <fullName evidence="3">HEAT repeat domain-containing protein</fullName>
    </recommendedName>
</protein>
<dbReference type="Proteomes" id="UP000520814">
    <property type="component" value="Unassembled WGS sequence"/>
</dbReference>
<evidence type="ECO:0000313" key="1">
    <source>
        <dbReference type="EMBL" id="MBB6050929.1"/>
    </source>
</evidence>
<name>A0A7W9W5Z2_ARMRO</name>
<reference evidence="1 2" key="1">
    <citation type="submission" date="2020-08" db="EMBL/GenBank/DDBJ databases">
        <title>Genomic Encyclopedia of Type Strains, Phase IV (KMG-IV): sequencing the most valuable type-strain genomes for metagenomic binning, comparative biology and taxonomic classification.</title>
        <authorList>
            <person name="Goeker M."/>
        </authorList>
    </citation>
    <scope>NUCLEOTIDE SEQUENCE [LARGE SCALE GENOMIC DNA]</scope>
    <source>
        <strain evidence="1 2">DSM 23562</strain>
    </source>
</reference>
<keyword evidence="2" id="KW-1185">Reference proteome</keyword>
<dbReference type="AlphaFoldDB" id="A0A7W9W5Z2"/>